<dbReference type="GO" id="GO:0005506">
    <property type="term" value="F:iron ion binding"/>
    <property type="evidence" value="ECO:0007669"/>
    <property type="project" value="InterPro"/>
</dbReference>
<evidence type="ECO:0000256" key="4">
    <source>
        <dbReference type="ARBA" id="ARBA00023004"/>
    </source>
</evidence>
<gene>
    <name evidence="7" type="ORF">CKAN_00839200</name>
</gene>
<dbReference type="GO" id="GO:0016705">
    <property type="term" value="F:oxidoreductase activity, acting on paired donors, with incorporation or reduction of molecular oxygen"/>
    <property type="evidence" value="ECO:0007669"/>
    <property type="project" value="InterPro"/>
</dbReference>
<dbReference type="Pfam" id="PF00067">
    <property type="entry name" value="p450"/>
    <property type="match status" value="2"/>
</dbReference>
<organism evidence="7 8">
    <name type="scientific">Cinnamomum micranthum f. kanehirae</name>
    <dbReference type="NCBI Taxonomy" id="337451"/>
    <lineage>
        <taxon>Eukaryota</taxon>
        <taxon>Viridiplantae</taxon>
        <taxon>Streptophyta</taxon>
        <taxon>Embryophyta</taxon>
        <taxon>Tracheophyta</taxon>
        <taxon>Spermatophyta</taxon>
        <taxon>Magnoliopsida</taxon>
        <taxon>Magnoliidae</taxon>
        <taxon>Laurales</taxon>
        <taxon>Lauraceae</taxon>
        <taxon>Cinnamomum</taxon>
    </lineage>
</organism>
<dbReference type="CDD" id="cd11064">
    <property type="entry name" value="CYP86A"/>
    <property type="match status" value="2"/>
</dbReference>
<evidence type="ECO:0000313" key="8">
    <source>
        <dbReference type="Proteomes" id="UP000283530"/>
    </source>
</evidence>
<evidence type="ECO:0000256" key="5">
    <source>
        <dbReference type="PIRSR" id="PIRSR602401-1"/>
    </source>
</evidence>
<dbReference type="GO" id="GO:0004497">
    <property type="term" value="F:monooxygenase activity"/>
    <property type="evidence" value="ECO:0007669"/>
    <property type="project" value="InterPro"/>
</dbReference>
<dbReference type="SUPFAM" id="SSF48264">
    <property type="entry name" value="Cytochrome P450"/>
    <property type="match status" value="2"/>
</dbReference>
<dbReference type="PRINTS" id="PR00463">
    <property type="entry name" value="EP450I"/>
</dbReference>
<dbReference type="Gene3D" id="1.10.630.10">
    <property type="entry name" value="Cytochrome P450"/>
    <property type="match status" value="2"/>
</dbReference>
<keyword evidence="4 5" id="KW-0408">Iron</keyword>
<feature type="transmembrane region" description="Helical" evidence="6">
    <location>
        <begin position="477"/>
        <end position="497"/>
    </location>
</feature>
<dbReference type="PRINTS" id="PR00385">
    <property type="entry name" value="P450"/>
</dbReference>
<accession>A0A443NMN4</accession>
<dbReference type="Proteomes" id="UP000283530">
    <property type="component" value="Unassembled WGS sequence"/>
</dbReference>
<dbReference type="GO" id="GO:0006629">
    <property type="term" value="P:lipid metabolic process"/>
    <property type="evidence" value="ECO:0007669"/>
    <property type="project" value="UniProtKB-ARBA"/>
</dbReference>
<sequence>MISPLSSLRGLTNYFHIHIVSRERGRYMEFFCLPALIFFLLSVLSLLLFLHTKNQSNHCISTGLRTYPLVGTLPDFLKNRHRFLEWVTEVLIKHPANTIAVRGPGDVGGIVTANPMNVEHILKTNFENYPKGDWITDVLHDFLGGGIFSSDGEMWKAQRKTASFEFSKRSLRNFVMDTVQQEIQNRLIPFLQTATKTNKTIDLQDIFERFTFDNVCMVAFNYDPKFLFFDDSCNLSSSPFALAFANAANITAERFRYALPFLWKLKKHFNIGSEAILKQSISIVRDFAMKIIRSRRSSTNKENTDLLSRFIISTNNSDELLRDIIISFILAGRETTSSTLAWFFWLLSSKPQVEGKIIRELESIRTQLQKGPSEMFDYQELQEMQYLHAAVSEVLRLYPPVAVDSRACKEDDVMPDGSIVKKGQFVAYNAYAMGRLEGIWGRDCGSFVPERWLDEKGMFRAESPYRFPAERGRYMEFFCLPALIFFLLSVLSLLLFLHTKNQSNHCIPTGIRTYPVVGTLPDFLKNRHRFLEWVTEVLIKHPANTIAVRGPGDVGGIVTANPMNVEHILKTNFENYPKGDWITDVLHDFLGGGIFSSDGEMWKAQRKTASFEFSKRSLRNFVMETVQQEIQNRLIPFLQTATKTNKTIDLQDIFERFTFDNVCMVAFNYDPKFLFFDDSCNLSSSPFALAFANAANITAERFRYALPFLWKLKKHFNIGSEAILKQSISTVRDFAMKIIRSRRSSTNKENTDLLSRFIISTNNSDELLRDIIISFILAGRETTSSTLAWFFWLLSTTPQVEGKIIRELESVRTQFQKGPSELFDYQELQEMQYLHAAVSEALRLYPPVAVDSRACKEDDVMPDGSIVKKGQFVAYNAYAMGRLEAIWGRDCGSFVPERWLDEKGMFRAESPYRFPAFHAGPRMCLGKEMGYIQMKSIVACVMERFEIDVLGKDQCPKHFLSLTMRIKGGLPVRVREKKMKGPYRI</sequence>
<dbReference type="EMBL" id="QPKB01000003">
    <property type="protein sequence ID" value="RWR79795.1"/>
    <property type="molecule type" value="Genomic_DNA"/>
</dbReference>
<keyword evidence="5" id="KW-0349">Heme</keyword>
<dbReference type="InterPro" id="IPR001128">
    <property type="entry name" value="Cyt_P450"/>
</dbReference>
<dbReference type="InterPro" id="IPR017972">
    <property type="entry name" value="Cyt_P450_CS"/>
</dbReference>
<dbReference type="PANTHER" id="PTHR24296">
    <property type="entry name" value="CYTOCHROME P450"/>
    <property type="match status" value="1"/>
</dbReference>
<evidence type="ECO:0000256" key="1">
    <source>
        <dbReference type="ARBA" id="ARBA00010617"/>
    </source>
</evidence>
<name>A0A443NMN4_9MAGN</name>
<comment type="similarity">
    <text evidence="1">Belongs to the cytochrome P450 family.</text>
</comment>
<evidence type="ECO:0000256" key="3">
    <source>
        <dbReference type="ARBA" id="ARBA00023002"/>
    </source>
</evidence>
<feature type="binding site" description="axial binding residue" evidence="5">
    <location>
        <position position="924"/>
    </location>
    <ligand>
        <name>heme</name>
        <dbReference type="ChEBI" id="CHEBI:30413"/>
    </ligand>
    <ligandPart>
        <name>Fe</name>
        <dbReference type="ChEBI" id="CHEBI:18248"/>
    </ligandPart>
</feature>
<feature type="transmembrane region" description="Helical" evidence="6">
    <location>
        <begin position="30"/>
        <end position="50"/>
    </location>
</feature>
<evidence type="ECO:0000313" key="7">
    <source>
        <dbReference type="EMBL" id="RWR79795.1"/>
    </source>
</evidence>
<keyword evidence="3" id="KW-0560">Oxidoreductase</keyword>
<keyword evidence="6" id="KW-0472">Membrane</keyword>
<evidence type="ECO:0000256" key="2">
    <source>
        <dbReference type="ARBA" id="ARBA00022723"/>
    </source>
</evidence>
<proteinExistence type="inferred from homology"/>
<dbReference type="AlphaFoldDB" id="A0A443NMN4"/>
<reference evidence="7 8" key="1">
    <citation type="journal article" date="2019" name="Nat. Plants">
        <title>Stout camphor tree genome fills gaps in understanding of flowering plant genome evolution.</title>
        <authorList>
            <person name="Chaw S.M."/>
            <person name="Liu Y.C."/>
            <person name="Wu Y.W."/>
            <person name="Wang H.Y."/>
            <person name="Lin C.I."/>
            <person name="Wu C.S."/>
            <person name="Ke H.M."/>
            <person name="Chang L.Y."/>
            <person name="Hsu C.Y."/>
            <person name="Yang H.T."/>
            <person name="Sudianto E."/>
            <person name="Hsu M.H."/>
            <person name="Wu K.P."/>
            <person name="Wang L.N."/>
            <person name="Leebens-Mack J.H."/>
            <person name="Tsai I.J."/>
        </authorList>
    </citation>
    <scope>NUCLEOTIDE SEQUENCE [LARGE SCALE GENOMIC DNA]</scope>
    <source>
        <strain evidence="8">cv. Chaw 1501</strain>
        <tissue evidence="7">Young leaves</tissue>
    </source>
</reference>
<keyword evidence="8" id="KW-1185">Reference proteome</keyword>
<dbReference type="InterPro" id="IPR002401">
    <property type="entry name" value="Cyt_P450_E_grp-I"/>
</dbReference>
<dbReference type="PROSITE" id="PS00086">
    <property type="entry name" value="CYTOCHROME_P450"/>
    <property type="match status" value="1"/>
</dbReference>
<protein>
    <submittedName>
        <fullName evidence="7">Cytochrome P450</fullName>
    </submittedName>
</protein>
<dbReference type="InterPro" id="IPR036396">
    <property type="entry name" value="Cyt_P450_sf"/>
</dbReference>
<dbReference type="STRING" id="337451.A0A443NMN4"/>
<keyword evidence="6" id="KW-1133">Transmembrane helix</keyword>
<dbReference type="OrthoDB" id="1933793at2759"/>
<keyword evidence="6" id="KW-0812">Transmembrane</keyword>
<dbReference type="GO" id="GO:0020037">
    <property type="term" value="F:heme binding"/>
    <property type="evidence" value="ECO:0007669"/>
    <property type="project" value="InterPro"/>
</dbReference>
<comment type="caution">
    <text evidence="7">The sequence shown here is derived from an EMBL/GenBank/DDBJ whole genome shotgun (WGS) entry which is preliminary data.</text>
</comment>
<comment type="cofactor">
    <cofactor evidence="5">
        <name>heme</name>
        <dbReference type="ChEBI" id="CHEBI:30413"/>
    </cofactor>
</comment>
<evidence type="ECO:0000256" key="6">
    <source>
        <dbReference type="SAM" id="Phobius"/>
    </source>
</evidence>
<keyword evidence="2 5" id="KW-0479">Metal-binding</keyword>